<dbReference type="EMBL" id="FORF01000001">
    <property type="protein sequence ID" value="SFI34551.1"/>
    <property type="molecule type" value="Genomic_DNA"/>
</dbReference>
<evidence type="ECO:0000256" key="8">
    <source>
        <dbReference type="PIRNR" id="PIRNR000194"/>
    </source>
</evidence>
<organism evidence="11 12">
    <name type="scientific">Aquamicrobium aerolatum DSM 21857</name>
    <dbReference type="NCBI Taxonomy" id="1121003"/>
    <lineage>
        <taxon>Bacteria</taxon>
        <taxon>Pseudomonadati</taxon>
        <taxon>Pseudomonadota</taxon>
        <taxon>Alphaproteobacteria</taxon>
        <taxon>Hyphomicrobiales</taxon>
        <taxon>Phyllobacteriaceae</taxon>
        <taxon>Aerobium</taxon>
    </lineage>
</organism>
<dbReference type="InterPro" id="IPR012259">
    <property type="entry name" value="DHFR"/>
</dbReference>
<dbReference type="PANTHER" id="PTHR48069:SF3">
    <property type="entry name" value="DIHYDROFOLATE REDUCTASE"/>
    <property type="match status" value="1"/>
</dbReference>
<accession>A0A1I3HFZ3</accession>
<name>A0A1I3HFZ3_9HYPH</name>
<dbReference type="PROSITE" id="PS00075">
    <property type="entry name" value="DHFR_1"/>
    <property type="match status" value="1"/>
</dbReference>
<dbReference type="GO" id="GO:0046654">
    <property type="term" value="P:tetrahydrofolate biosynthetic process"/>
    <property type="evidence" value="ECO:0007669"/>
    <property type="project" value="UniProtKB-UniPathway"/>
</dbReference>
<proteinExistence type="inferred from homology"/>
<dbReference type="AlphaFoldDB" id="A0A1I3HFZ3"/>
<dbReference type="InterPro" id="IPR024072">
    <property type="entry name" value="DHFR-like_dom_sf"/>
</dbReference>
<dbReference type="GO" id="GO:0006730">
    <property type="term" value="P:one-carbon metabolic process"/>
    <property type="evidence" value="ECO:0007669"/>
    <property type="project" value="UniProtKB-KW"/>
</dbReference>
<dbReference type="Pfam" id="PF00186">
    <property type="entry name" value="DHFR_1"/>
    <property type="match status" value="1"/>
</dbReference>
<dbReference type="GO" id="GO:0005829">
    <property type="term" value="C:cytosol"/>
    <property type="evidence" value="ECO:0007669"/>
    <property type="project" value="TreeGrafter"/>
</dbReference>
<evidence type="ECO:0000313" key="12">
    <source>
        <dbReference type="Proteomes" id="UP000242763"/>
    </source>
</evidence>
<evidence type="ECO:0000259" key="10">
    <source>
        <dbReference type="PROSITE" id="PS51330"/>
    </source>
</evidence>
<comment type="catalytic activity">
    <reaction evidence="8">
        <text>(6S)-5,6,7,8-tetrahydrofolate + NADP(+) = 7,8-dihydrofolate + NADPH + H(+)</text>
        <dbReference type="Rhea" id="RHEA:15009"/>
        <dbReference type="ChEBI" id="CHEBI:15378"/>
        <dbReference type="ChEBI" id="CHEBI:57451"/>
        <dbReference type="ChEBI" id="CHEBI:57453"/>
        <dbReference type="ChEBI" id="CHEBI:57783"/>
        <dbReference type="ChEBI" id="CHEBI:58349"/>
        <dbReference type="EC" id="1.5.1.3"/>
    </reaction>
</comment>
<gene>
    <name evidence="11" type="ORF">SAMN03080618_00164</name>
</gene>
<evidence type="ECO:0000256" key="4">
    <source>
        <dbReference type="ARBA" id="ARBA00022563"/>
    </source>
</evidence>
<dbReference type="EC" id="1.5.1.3" evidence="3 8"/>
<evidence type="ECO:0000256" key="2">
    <source>
        <dbReference type="ARBA" id="ARBA00009539"/>
    </source>
</evidence>
<dbReference type="InterPro" id="IPR017925">
    <property type="entry name" value="DHFR_CS"/>
</dbReference>
<evidence type="ECO:0000256" key="3">
    <source>
        <dbReference type="ARBA" id="ARBA00012856"/>
    </source>
</evidence>
<dbReference type="PRINTS" id="PR00070">
    <property type="entry name" value="DHFR"/>
</dbReference>
<dbReference type="GO" id="GO:0046452">
    <property type="term" value="P:dihydrofolate metabolic process"/>
    <property type="evidence" value="ECO:0007669"/>
    <property type="project" value="TreeGrafter"/>
</dbReference>
<protein>
    <recommendedName>
        <fullName evidence="3 8">Dihydrofolate reductase</fullName>
        <ecNumber evidence="3 8">1.5.1.3</ecNumber>
    </recommendedName>
</protein>
<dbReference type="CDD" id="cd00209">
    <property type="entry name" value="DHFR"/>
    <property type="match status" value="1"/>
</dbReference>
<reference evidence="12" key="1">
    <citation type="submission" date="2016-10" db="EMBL/GenBank/DDBJ databases">
        <authorList>
            <person name="Varghese N."/>
            <person name="Submissions S."/>
        </authorList>
    </citation>
    <scope>NUCLEOTIDE SEQUENCE [LARGE SCALE GENOMIC DNA]</scope>
    <source>
        <strain evidence="12">DSM 21857</strain>
    </source>
</reference>
<dbReference type="GO" id="GO:0004146">
    <property type="term" value="F:dihydrofolate reductase activity"/>
    <property type="evidence" value="ECO:0007669"/>
    <property type="project" value="UniProtKB-EC"/>
</dbReference>
<dbReference type="PROSITE" id="PS51330">
    <property type="entry name" value="DHFR_2"/>
    <property type="match status" value="1"/>
</dbReference>
<comment type="function">
    <text evidence="7 8">Key enzyme in folate metabolism. Catalyzes an essential reaction for de novo glycine and purine synthesis, and for DNA precursor synthesis.</text>
</comment>
<feature type="domain" description="DHFR" evidence="10">
    <location>
        <begin position="16"/>
        <end position="175"/>
    </location>
</feature>
<dbReference type="Gene3D" id="3.40.430.10">
    <property type="entry name" value="Dihydrofolate Reductase, subunit A"/>
    <property type="match status" value="1"/>
</dbReference>
<dbReference type="SUPFAM" id="SSF53597">
    <property type="entry name" value="Dihydrofolate reductase-like"/>
    <property type="match status" value="1"/>
</dbReference>
<dbReference type="UniPathway" id="UPA00077">
    <property type="reaction ID" value="UER00158"/>
</dbReference>
<dbReference type="Proteomes" id="UP000242763">
    <property type="component" value="Unassembled WGS sequence"/>
</dbReference>
<evidence type="ECO:0000256" key="9">
    <source>
        <dbReference type="RuleBase" id="RU004474"/>
    </source>
</evidence>
<dbReference type="InterPro" id="IPR001796">
    <property type="entry name" value="DHFR_dom"/>
</dbReference>
<keyword evidence="12" id="KW-1185">Reference proteome</keyword>
<dbReference type="STRING" id="1121003.SAMN03080618_00164"/>
<dbReference type="PIRSF" id="PIRSF000194">
    <property type="entry name" value="DHFR"/>
    <property type="match status" value="1"/>
</dbReference>
<comment type="similarity">
    <text evidence="2 8 9">Belongs to the dihydrofolate reductase family.</text>
</comment>
<evidence type="ECO:0000256" key="1">
    <source>
        <dbReference type="ARBA" id="ARBA00004903"/>
    </source>
</evidence>
<sequence length="178" mass="19571">MTTEPMSDAPALARPSIVIHVAMAGNGVIGRDGDMPWRLSTDLKRFKAATMGKPIIMGRKTWESFPRQPLPGRHNIVITRNPDYRAEGADRATSLDEAIVLAGPVEEICIIGGGQIYSQAMGLADRLEVTHILADIEGDTRFPEIDPKVWTLLSENLFPAGEKDSHSTRHAIYLRSKV</sequence>
<evidence type="ECO:0000256" key="6">
    <source>
        <dbReference type="ARBA" id="ARBA00023002"/>
    </source>
</evidence>
<dbReference type="GO" id="GO:0070401">
    <property type="term" value="F:NADP+ binding"/>
    <property type="evidence" value="ECO:0007669"/>
    <property type="project" value="UniProtKB-ARBA"/>
</dbReference>
<keyword evidence="6 8" id="KW-0560">Oxidoreductase</keyword>
<evidence type="ECO:0000313" key="11">
    <source>
        <dbReference type="EMBL" id="SFI34551.1"/>
    </source>
</evidence>
<evidence type="ECO:0000256" key="7">
    <source>
        <dbReference type="ARBA" id="ARBA00025067"/>
    </source>
</evidence>
<dbReference type="PANTHER" id="PTHR48069">
    <property type="entry name" value="DIHYDROFOLATE REDUCTASE"/>
    <property type="match status" value="1"/>
</dbReference>
<keyword evidence="4 8" id="KW-0554">One-carbon metabolism</keyword>
<dbReference type="FunFam" id="3.40.430.10:FF:000001">
    <property type="entry name" value="Dihydrofolate reductase"/>
    <property type="match status" value="1"/>
</dbReference>
<evidence type="ECO:0000256" key="5">
    <source>
        <dbReference type="ARBA" id="ARBA00022857"/>
    </source>
</evidence>
<comment type="pathway">
    <text evidence="1 8">Cofactor biosynthesis; tetrahydrofolate biosynthesis; 5,6,7,8-tetrahydrofolate from 7,8-dihydrofolate: step 1/1.</text>
</comment>
<dbReference type="GO" id="GO:0046655">
    <property type="term" value="P:folic acid metabolic process"/>
    <property type="evidence" value="ECO:0007669"/>
    <property type="project" value="TreeGrafter"/>
</dbReference>
<keyword evidence="5 8" id="KW-0521">NADP</keyword>